<sequence length="528" mass="57187">MAERGGIPHLDGDPNPPSLGDILRIRGEVSATRIAMSFEGRDTCYAEMLADAFRVGRALQAHGMKPDDRIGVLARNSDDFFTLLVGAAMVGAVLVPVNWRLSATEIEYILHDAGIRLLFVDAAFQDLATAAMADLQDAPTMIGMDDGGFSQWFAPYPATDPAVGVSPHDVALQLYTSGTTGHPKGVLLTHHNLNSVRVSQPAEESWAQWVEEDVCLISMPLFHVGGIGTALASLYSGARMIIVREFTPPTLFDFIERDGITRLFIVPTAMRLLLDDPRMAATDFSRLRYIIYGSSPITPDLLEAAMAAFGCPFIQVYGMTETSGTIAALPAEDHAPEAGDRRRSAGRALHGVDIAIIDEQGRPLPAGTVGEIAIRCEANMDGYWRLEAATEEAFTADGYLRSGDAGYLDADGYLYVQDRIKDMIITGGENVYATEVEAVLTAHPAIHEAAVIGVPDDQWGEAVKAFVVTAAGQSVDAADLRAWTRDRLAAYKVPKSVDFVTELPKNASGKVLRKTLRAPYWAEYDRAI</sequence>
<dbReference type="FunFam" id="3.30.300.30:FF:000008">
    <property type="entry name" value="2,3-dihydroxybenzoate-AMP ligase"/>
    <property type="match status" value="1"/>
</dbReference>
<dbReference type="EMBL" id="QFPJ01000001">
    <property type="protein sequence ID" value="PZQ24621.1"/>
    <property type="molecule type" value="Genomic_DNA"/>
</dbReference>
<evidence type="ECO:0000256" key="3">
    <source>
        <dbReference type="ARBA" id="ARBA00051915"/>
    </source>
</evidence>
<proteinExistence type="inferred from homology"/>
<keyword evidence="2" id="KW-0436">Ligase</keyword>
<dbReference type="PANTHER" id="PTHR43201:SF5">
    <property type="entry name" value="MEDIUM-CHAIN ACYL-COA LIGASE ACSF2, MITOCHONDRIAL"/>
    <property type="match status" value="1"/>
</dbReference>
<name>A0A2W5L5D1_SPHMC</name>
<evidence type="ECO:0000313" key="9">
    <source>
        <dbReference type="Proteomes" id="UP000248597"/>
    </source>
</evidence>
<gene>
    <name evidence="8" type="ORF">DI569_00090</name>
</gene>
<protein>
    <recommendedName>
        <fullName evidence="5">3-methylmercaptopropionyl-CoA ligase</fullName>
        <ecNumber evidence="4">6.2.1.44</ecNumber>
    </recommendedName>
</protein>
<dbReference type="NCBIfam" id="NF004837">
    <property type="entry name" value="PRK06187.1"/>
    <property type="match status" value="1"/>
</dbReference>
<reference evidence="8 9" key="1">
    <citation type="submission" date="2017-08" db="EMBL/GenBank/DDBJ databases">
        <title>Infants hospitalized years apart are colonized by the same room-sourced microbial strains.</title>
        <authorList>
            <person name="Brooks B."/>
            <person name="Olm M.R."/>
            <person name="Firek B.A."/>
            <person name="Baker R."/>
            <person name="Thomas B.C."/>
            <person name="Morowitz M.J."/>
            <person name="Banfield J.F."/>
        </authorList>
    </citation>
    <scope>NUCLEOTIDE SEQUENCE [LARGE SCALE GENOMIC DNA]</scope>
    <source>
        <strain evidence="8">S2_005_003_R2_47</strain>
    </source>
</reference>
<dbReference type="AlphaFoldDB" id="A0A2W5L5D1"/>
<dbReference type="SUPFAM" id="SSF56801">
    <property type="entry name" value="Acetyl-CoA synthetase-like"/>
    <property type="match status" value="1"/>
</dbReference>
<feature type="domain" description="AMP-dependent synthetase/ligase" evidence="6">
    <location>
        <begin position="30"/>
        <end position="384"/>
    </location>
</feature>
<dbReference type="Proteomes" id="UP000248597">
    <property type="component" value="Unassembled WGS sequence"/>
</dbReference>
<evidence type="ECO:0000256" key="5">
    <source>
        <dbReference type="ARBA" id="ARBA00067668"/>
    </source>
</evidence>
<dbReference type="Pfam" id="PF13193">
    <property type="entry name" value="AMP-binding_C"/>
    <property type="match status" value="1"/>
</dbReference>
<dbReference type="Gene3D" id="3.40.50.12780">
    <property type="entry name" value="N-terminal domain of ligase-like"/>
    <property type="match status" value="1"/>
</dbReference>
<comment type="catalytic activity">
    <reaction evidence="3">
        <text>3-(methylsulfanyl)propanoate + ATP + CoA = 3-(methylsulfanyl)propanoyl-CoA + AMP + diphosphate</text>
        <dbReference type="Rhea" id="RHEA:43052"/>
        <dbReference type="ChEBI" id="CHEBI:30616"/>
        <dbReference type="ChEBI" id="CHEBI:33019"/>
        <dbReference type="ChEBI" id="CHEBI:49016"/>
        <dbReference type="ChEBI" id="CHEBI:57287"/>
        <dbReference type="ChEBI" id="CHEBI:82815"/>
        <dbReference type="ChEBI" id="CHEBI:456215"/>
        <dbReference type="EC" id="6.2.1.44"/>
    </reaction>
    <physiologicalReaction direction="left-to-right" evidence="3">
        <dbReference type="Rhea" id="RHEA:43053"/>
    </physiologicalReaction>
</comment>
<evidence type="ECO:0000256" key="2">
    <source>
        <dbReference type="ARBA" id="ARBA00022598"/>
    </source>
</evidence>
<dbReference type="GO" id="GO:0006631">
    <property type="term" value="P:fatty acid metabolic process"/>
    <property type="evidence" value="ECO:0007669"/>
    <property type="project" value="TreeGrafter"/>
</dbReference>
<organism evidence="8 9">
    <name type="scientific">Sphingopyxis macrogoltabida</name>
    <name type="common">Sphingomonas macrogoltabidus</name>
    <dbReference type="NCBI Taxonomy" id="33050"/>
    <lineage>
        <taxon>Bacteria</taxon>
        <taxon>Pseudomonadati</taxon>
        <taxon>Pseudomonadota</taxon>
        <taxon>Alphaproteobacteria</taxon>
        <taxon>Sphingomonadales</taxon>
        <taxon>Sphingomonadaceae</taxon>
        <taxon>Sphingopyxis</taxon>
    </lineage>
</organism>
<dbReference type="GO" id="GO:0031956">
    <property type="term" value="F:medium-chain fatty acid-CoA ligase activity"/>
    <property type="evidence" value="ECO:0007669"/>
    <property type="project" value="TreeGrafter"/>
</dbReference>
<dbReference type="InterPro" id="IPR045851">
    <property type="entry name" value="AMP-bd_C_sf"/>
</dbReference>
<comment type="similarity">
    <text evidence="1">Belongs to the ATP-dependent AMP-binding enzyme family.</text>
</comment>
<evidence type="ECO:0000313" key="8">
    <source>
        <dbReference type="EMBL" id="PZQ24621.1"/>
    </source>
</evidence>
<evidence type="ECO:0000256" key="4">
    <source>
        <dbReference type="ARBA" id="ARBA00066616"/>
    </source>
</evidence>
<evidence type="ECO:0000259" key="7">
    <source>
        <dbReference type="Pfam" id="PF13193"/>
    </source>
</evidence>
<dbReference type="InterPro" id="IPR000873">
    <property type="entry name" value="AMP-dep_synth/lig_dom"/>
</dbReference>
<feature type="domain" description="AMP-binding enzyme C-terminal" evidence="7">
    <location>
        <begin position="435"/>
        <end position="510"/>
    </location>
</feature>
<dbReference type="Gene3D" id="3.30.300.30">
    <property type="match status" value="1"/>
</dbReference>
<evidence type="ECO:0000256" key="1">
    <source>
        <dbReference type="ARBA" id="ARBA00006432"/>
    </source>
</evidence>
<dbReference type="PANTHER" id="PTHR43201">
    <property type="entry name" value="ACYL-COA SYNTHETASE"/>
    <property type="match status" value="1"/>
</dbReference>
<accession>A0A2W5L5D1</accession>
<dbReference type="Pfam" id="PF00501">
    <property type="entry name" value="AMP-binding"/>
    <property type="match status" value="1"/>
</dbReference>
<dbReference type="InterPro" id="IPR025110">
    <property type="entry name" value="AMP-bd_C"/>
</dbReference>
<dbReference type="InterPro" id="IPR042099">
    <property type="entry name" value="ANL_N_sf"/>
</dbReference>
<evidence type="ECO:0000259" key="6">
    <source>
        <dbReference type="Pfam" id="PF00501"/>
    </source>
</evidence>
<comment type="caution">
    <text evidence="8">The sequence shown here is derived from an EMBL/GenBank/DDBJ whole genome shotgun (WGS) entry which is preliminary data.</text>
</comment>
<dbReference type="EC" id="6.2.1.44" evidence="4"/>